<name>A0A8S5MF30_9CAUD</name>
<sequence length="73" mass="8281">MFLDFLLAGVISSGLTLFADRIINPHLGDVPVSNFYVDMYRHGHDDIDDILKSCMDIQDQQEKKQKGPSDEQV</sequence>
<organism evidence="1">
    <name type="scientific">Siphoviridae sp. ctWuM9</name>
    <dbReference type="NCBI Taxonomy" id="2826364"/>
    <lineage>
        <taxon>Viruses</taxon>
        <taxon>Duplodnaviria</taxon>
        <taxon>Heunggongvirae</taxon>
        <taxon>Uroviricota</taxon>
        <taxon>Caudoviricetes</taxon>
    </lineage>
</organism>
<dbReference type="EMBL" id="BK014888">
    <property type="protein sequence ID" value="DAD80818.1"/>
    <property type="molecule type" value="Genomic_DNA"/>
</dbReference>
<evidence type="ECO:0000313" key="1">
    <source>
        <dbReference type="EMBL" id="DAD80818.1"/>
    </source>
</evidence>
<protein>
    <submittedName>
        <fullName evidence="1">Uncharacterized protein</fullName>
    </submittedName>
</protein>
<reference evidence="1" key="1">
    <citation type="journal article" date="2021" name="Proc. Natl. Acad. Sci. U.S.A.">
        <title>A Catalog of Tens of Thousands of Viruses from Human Metagenomes Reveals Hidden Associations with Chronic Diseases.</title>
        <authorList>
            <person name="Tisza M.J."/>
            <person name="Buck C.B."/>
        </authorList>
    </citation>
    <scope>NUCLEOTIDE SEQUENCE</scope>
    <source>
        <strain evidence="1">CtWuM9</strain>
    </source>
</reference>
<accession>A0A8S5MF30</accession>
<proteinExistence type="predicted"/>